<dbReference type="Pfam" id="PF22322">
    <property type="entry name" value="DUF6973"/>
    <property type="match status" value="1"/>
</dbReference>
<reference evidence="2" key="1">
    <citation type="submission" date="2020-10" db="EMBL/GenBank/DDBJ databases">
        <authorList>
            <person name="Gilroy R."/>
        </authorList>
    </citation>
    <scope>NUCLEOTIDE SEQUENCE</scope>
    <source>
        <strain evidence="2">CHK152-2871</strain>
    </source>
</reference>
<comment type="caution">
    <text evidence="2">The sequence shown here is derived from an EMBL/GenBank/DDBJ whole genome shotgun (WGS) entry which is preliminary data.</text>
</comment>
<evidence type="ECO:0000313" key="2">
    <source>
        <dbReference type="EMBL" id="HIS74460.1"/>
    </source>
</evidence>
<gene>
    <name evidence="2" type="ORF">IAA86_05535</name>
</gene>
<dbReference type="InterPro" id="IPR054246">
    <property type="entry name" value="DUF6973"/>
</dbReference>
<dbReference type="EMBL" id="DVJQ01000048">
    <property type="protein sequence ID" value="HIS74460.1"/>
    <property type="molecule type" value="Genomic_DNA"/>
</dbReference>
<proteinExistence type="predicted"/>
<reference evidence="2" key="2">
    <citation type="journal article" date="2021" name="PeerJ">
        <title>Extensive microbial diversity within the chicken gut microbiome revealed by metagenomics and culture.</title>
        <authorList>
            <person name="Gilroy R."/>
            <person name="Ravi A."/>
            <person name="Getino M."/>
            <person name="Pursley I."/>
            <person name="Horton D.L."/>
            <person name="Alikhan N.F."/>
            <person name="Baker D."/>
            <person name="Gharbi K."/>
            <person name="Hall N."/>
            <person name="Watson M."/>
            <person name="Adriaenssens E.M."/>
            <person name="Foster-Nyarko E."/>
            <person name="Jarju S."/>
            <person name="Secka A."/>
            <person name="Antonio M."/>
            <person name="Oren A."/>
            <person name="Chaudhuri R.R."/>
            <person name="La Ragione R."/>
            <person name="Hildebrand F."/>
            <person name="Pallen M.J."/>
        </authorList>
    </citation>
    <scope>NUCLEOTIDE SEQUENCE</scope>
    <source>
        <strain evidence="2">CHK152-2871</strain>
    </source>
</reference>
<accession>A0A9D1FJQ5</accession>
<evidence type="ECO:0000313" key="3">
    <source>
        <dbReference type="Proteomes" id="UP000886865"/>
    </source>
</evidence>
<sequence>MQAIGVRRYNVPIAAIFAKWHEIDGKVNKGQPEAEENMDNWNNRVGREIGLELREMLRNDPGAKNDRYIKNLAAELVMQKIREGKLITSPDDPRKFVENKLFTKTDSLIINALEGFKHFNERVIAPLNDDKTFFTSKAIDNMTNKEFLNVQDIIDTQIKNKFAPSEYEAKQGVASGTYIYVDEYTRGDGTKVKGYYRKR</sequence>
<evidence type="ECO:0000259" key="1">
    <source>
        <dbReference type="Pfam" id="PF22322"/>
    </source>
</evidence>
<name>A0A9D1FJQ5_9BACT</name>
<dbReference type="Proteomes" id="UP000886865">
    <property type="component" value="Unassembled WGS sequence"/>
</dbReference>
<organism evidence="2 3">
    <name type="scientific">Candidatus Galligastranaerophilus intestinavium</name>
    <dbReference type="NCBI Taxonomy" id="2840836"/>
    <lineage>
        <taxon>Bacteria</taxon>
        <taxon>Candidatus Galligastranaerophilus</taxon>
    </lineage>
</organism>
<feature type="domain" description="DUF6973" evidence="1">
    <location>
        <begin position="10"/>
        <end position="63"/>
    </location>
</feature>
<protein>
    <recommendedName>
        <fullName evidence="1">DUF6973 domain-containing protein</fullName>
    </recommendedName>
</protein>
<dbReference type="AlphaFoldDB" id="A0A9D1FJQ5"/>